<accession>A0ABR3WX19</accession>
<name>A0ABR3WX19_9PEZI</name>
<evidence type="ECO:0000313" key="4">
    <source>
        <dbReference type="Proteomes" id="UP001586593"/>
    </source>
</evidence>
<dbReference type="EMBL" id="JAZHXJ010000225">
    <property type="protein sequence ID" value="KAL1868048.1"/>
    <property type="molecule type" value="Genomic_DNA"/>
</dbReference>
<feature type="compositionally biased region" description="Polar residues" evidence="2">
    <location>
        <begin position="9"/>
        <end position="22"/>
    </location>
</feature>
<proteinExistence type="predicted"/>
<protein>
    <submittedName>
        <fullName evidence="3">Uncharacterized protein</fullName>
    </submittedName>
</protein>
<evidence type="ECO:0000256" key="2">
    <source>
        <dbReference type="SAM" id="MobiDB-lite"/>
    </source>
</evidence>
<reference evidence="3 4" key="1">
    <citation type="journal article" date="2024" name="Commun. Biol.">
        <title>Comparative genomic analysis of thermophilic fungi reveals convergent evolutionary adaptations and gene losses.</title>
        <authorList>
            <person name="Steindorff A.S."/>
            <person name="Aguilar-Pontes M.V."/>
            <person name="Robinson A.J."/>
            <person name="Andreopoulos B."/>
            <person name="LaButti K."/>
            <person name="Kuo A."/>
            <person name="Mondo S."/>
            <person name="Riley R."/>
            <person name="Otillar R."/>
            <person name="Haridas S."/>
            <person name="Lipzen A."/>
            <person name="Grimwood J."/>
            <person name="Schmutz J."/>
            <person name="Clum A."/>
            <person name="Reid I.D."/>
            <person name="Moisan M.C."/>
            <person name="Butler G."/>
            <person name="Nguyen T.T.M."/>
            <person name="Dewar K."/>
            <person name="Conant G."/>
            <person name="Drula E."/>
            <person name="Henrissat B."/>
            <person name="Hansel C."/>
            <person name="Singer S."/>
            <person name="Hutchinson M.I."/>
            <person name="de Vries R.P."/>
            <person name="Natvig D.O."/>
            <person name="Powell A.J."/>
            <person name="Tsang A."/>
            <person name="Grigoriev I.V."/>
        </authorList>
    </citation>
    <scope>NUCLEOTIDE SEQUENCE [LARGE SCALE GENOMIC DNA]</scope>
    <source>
        <strain evidence="3 4">ATCC 24622</strain>
    </source>
</reference>
<gene>
    <name evidence="3" type="ORF">VTK73DRAFT_3849</name>
</gene>
<evidence type="ECO:0000313" key="3">
    <source>
        <dbReference type="EMBL" id="KAL1868048.1"/>
    </source>
</evidence>
<feature type="region of interest" description="Disordered" evidence="2">
    <location>
        <begin position="1"/>
        <end position="52"/>
    </location>
</feature>
<sequence length="400" mass="43620">MSKRKHTSTRSPSGSQDVSSTPRVPDIQSRSGKKDNAATDLSLVPGAADGGWWNRPLTQAEARLLREATGLVLRDAVRYHESGHASRSQAAEATEPLRADVSDLRGRLATAVADWAARSEVQQAELLSARRDAAGLAETVTEDCAAVRADVRTLANETKRENAALRGQVGALTADLKQLERDLETMRDKLGALEAARRREATVVVGSGAPAAEAREKNNGPPPSAPRRQGQLFVLRPQGVSAAKPETKPDVDVKPVLVIDLDEVSAKQPTPKPTHIKRRKATPAPSALSSVSLSTLLDDAEHMYQQNPGKTDIISIWAFIEGLSDATLREHIQRYLLECFDGTLVRTVRPRRRKADEKNRGRDGRIVHISPELTWRQFAEAVRTMDVGVGSRSIECKASR</sequence>
<comment type="caution">
    <text evidence="3">The sequence shown here is derived from an EMBL/GenBank/DDBJ whole genome shotgun (WGS) entry which is preliminary data.</text>
</comment>
<feature type="region of interest" description="Disordered" evidence="2">
    <location>
        <begin position="204"/>
        <end position="230"/>
    </location>
</feature>
<evidence type="ECO:0000256" key="1">
    <source>
        <dbReference type="SAM" id="Coils"/>
    </source>
</evidence>
<dbReference type="Proteomes" id="UP001586593">
    <property type="component" value="Unassembled WGS sequence"/>
</dbReference>
<feature type="region of interest" description="Disordered" evidence="2">
    <location>
        <begin position="266"/>
        <end position="287"/>
    </location>
</feature>
<organism evidence="3 4">
    <name type="scientific">Phialemonium thermophilum</name>
    <dbReference type="NCBI Taxonomy" id="223376"/>
    <lineage>
        <taxon>Eukaryota</taxon>
        <taxon>Fungi</taxon>
        <taxon>Dikarya</taxon>
        <taxon>Ascomycota</taxon>
        <taxon>Pezizomycotina</taxon>
        <taxon>Sordariomycetes</taxon>
        <taxon>Sordariomycetidae</taxon>
        <taxon>Cephalothecales</taxon>
        <taxon>Cephalothecaceae</taxon>
        <taxon>Phialemonium</taxon>
    </lineage>
</organism>
<keyword evidence="4" id="KW-1185">Reference proteome</keyword>
<keyword evidence="1" id="KW-0175">Coiled coil</keyword>
<feature type="coiled-coil region" evidence="1">
    <location>
        <begin position="162"/>
        <end position="196"/>
    </location>
</feature>